<organism evidence="2">
    <name type="scientific">viral metagenome</name>
    <dbReference type="NCBI Taxonomy" id="1070528"/>
    <lineage>
        <taxon>unclassified sequences</taxon>
        <taxon>metagenomes</taxon>
        <taxon>organismal metagenomes</taxon>
    </lineage>
</organism>
<sequence>MAANRNPPKTMDAKVLEYQDIFAWAFDAALTHLGKMKEMQNAYDQNIDSKKWPTVSEIPIPMMFVMVERALGEAVEYLFPTSDFLRLNPIYPGVKMESVRRSEWALQHMIRKIMALQQNSYATIKDCFRLGVGYGIIEPIMRSYPQAYEKIGMVGEEEVARTRTLGVSVPKRSLRYRYLAPGQVVPTPDGTDFNGDNRVSAAFFIDSYSAGDFEDLYKRDVVDGEQVKLKGDPKKIIEEAKTLGFFTRTSIVDVVAKLAGYDLTKTNDANQHIRPRVPVMKVYEKHKHTWIANGTTIILEEEEDAQTLRCPLLKCSAWPDGLRWYPMSTPEATYKLAMGANVFVNAMFDLITEYMKPAMLYDKTKFGSKAPERGPNSMIGVSGSIDQAMGHLRGPEIPVQLFTVGDMCERLFSDGVGQRRMLEQGQAGLMRGGAFAFEDYLRSSSGRSRLAGAILETGWLESACYQTLILMQSIIGPDGETFVVRKMGDNKEAYIDEMSVTENDLVNAYTLELDLAEKFKSNSVSFAQRAQDFQIGSASPYTDKYQVYVEYYGNEAKARRLLKSQEEIERIEAQQRALQMAQETAARTAGPQPGMAEQGLMGAGAAALAGGAA</sequence>
<keyword evidence="1" id="KW-0175">Coiled coil</keyword>
<dbReference type="EMBL" id="MT142025">
    <property type="protein sequence ID" value="QJA73411.1"/>
    <property type="molecule type" value="Genomic_DNA"/>
</dbReference>
<evidence type="ECO:0008006" key="3">
    <source>
        <dbReference type="Google" id="ProtNLM"/>
    </source>
</evidence>
<evidence type="ECO:0000256" key="1">
    <source>
        <dbReference type="SAM" id="Coils"/>
    </source>
</evidence>
<feature type="coiled-coil region" evidence="1">
    <location>
        <begin position="554"/>
        <end position="584"/>
    </location>
</feature>
<name>A0A6M3JVP7_9ZZZZ</name>
<evidence type="ECO:0000313" key="2">
    <source>
        <dbReference type="EMBL" id="QJA73411.1"/>
    </source>
</evidence>
<reference evidence="2" key="1">
    <citation type="submission" date="2020-03" db="EMBL/GenBank/DDBJ databases">
        <title>The deep terrestrial virosphere.</title>
        <authorList>
            <person name="Holmfeldt K."/>
            <person name="Nilsson E."/>
            <person name="Simone D."/>
            <person name="Lopez-Fernandez M."/>
            <person name="Wu X."/>
            <person name="de Brujin I."/>
            <person name="Lundin D."/>
            <person name="Andersson A."/>
            <person name="Bertilsson S."/>
            <person name="Dopson M."/>
        </authorList>
    </citation>
    <scope>NUCLEOTIDE SEQUENCE</scope>
    <source>
        <strain evidence="2">MM415A02384</strain>
    </source>
</reference>
<proteinExistence type="predicted"/>
<protein>
    <recommendedName>
        <fullName evidence="3">Portal protein</fullName>
    </recommendedName>
</protein>
<accession>A0A6M3JVP7</accession>
<dbReference type="AlphaFoldDB" id="A0A6M3JVP7"/>
<gene>
    <name evidence="2" type="ORF">MM415A02384_0007</name>
</gene>